<organism evidence="4 5">
    <name type="scientific">Ectobacillus ponti</name>
    <dbReference type="NCBI Taxonomy" id="2961894"/>
    <lineage>
        <taxon>Bacteria</taxon>
        <taxon>Bacillati</taxon>
        <taxon>Bacillota</taxon>
        <taxon>Bacilli</taxon>
        <taxon>Bacillales</taxon>
        <taxon>Bacillaceae</taxon>
        <taxon>Ectobacillus</taxon>
    </lineage>
</organism>
<keyword evidence="1 4" id="KW-0808">Transferase</keyword>
<keyword evidence="5" id="KW-1185">Reference proteome</keyword>
<evidence type="ECO:0000259" key="2">
    <source>
        <dbReference type="Pfam" id="PF00535"/>
    </source>
</evidence>
<evidence type="ECO:0000256" key="1">
    <source>
        <dbReference type="ARBA" id="ARBA00022679"/>
    </source>
</evidence>
<dbReference type="CDD" id="cd00761">
    <property type="entry name" value="Glyco_tranf_GTA_type"/>
    <property type="match status" value="1"/>
</dbReference>
<dbReference type="Pfam" id="PF00535">
    <property type="entry name" value="Glycos_transf_2"/>
    <property type="match status" value="1"/>
</dbReference>
<feature type="domain" description="Glycosyltransferase 2-like" evidence="2">
    <location>
        <begin position="6"/>
        <end position="130"/>
    </location>
</feature>
<dbReference type="EC" id="2.4.-.-" evidence="4"/>
<dbReference type="Pfam" id="PF02709">
    <property type="entry name" value="Glyco_transf_7C"/>
    <property type="match status" value="1"/>
</dbReference>
<dbReference type="PANTHER" id="PTHR43685">
    <property type="entry name" value="GLYCOSYLTRANSFERASE"/>
    <property type="match status" value="1"/>
</dbReference>
<feature type="domain" description="Galactosyltransferase C-terminal" evidence="3">
    <location>
        <begin position="222"/>
        <end position="273"/>
    </location>
</feature>
<dbReference type="Proteomes" id="UP001156102">
    <property type="component" value="Unassembled WGS sequence"/>
</dbReference>
<evidence type="ECO:0000313" key="5">
    <source>
        <dbReference type="Proteomes" id="UP001156102"/>
    </source>
</evidence>
<reference evidence="4" key="1">
    <citation type="submission" date="2022-07" db="EMBL/GenBank/DDBJ databases">
        <authorList>
            <person name="Li W.-J."/>
            <person name="Deng Q.-Q."/>
        </authorList>
    </citation>
    <scope>NUCLEOTIDE SEQUENCE</scope>
    <source>
        <strain evidence="4">SYSU M60031</strain>
    </source>
</reference>
<dbReference type="InterPro" id="IPR029044">
    <property type="entry name" value="Nucleotide-diphossugar_trans"/>
</dbReference>
<dbReference type="RefSeq" id="WP_254758264.1">
    <property type="nucleotide sequence ID" value="NZ_JANCLT010000003.1"/>
</dbReference>
<gene>
    <name evidence="4" type="ORF">NK662_07315</name>
</gene>
<dbReference type="Gene3D" id="3.90.550.10">
    <property type="entry name" value="Spore Coat Polysaccharide Biosynthesis Protein SpsA, Chain A"/>
    <property type="match status" value="1"/>
</dbReference>
<dbReference type="SUPFAM" id="SSF53448">
    <property type="entry name" value="Nucleotide-diphospho-sugar transferases"/>
    <property type="match status" value="1"/>
</dbReference>
<dbReference type="PANTHER" id="PTHR43685:SF2">
    <property type="entry name" value="GLYCOSYLTRANSFERASE 2-LIKE DOMAIN-CONTAINING PROTEIN"/>
    <property type="match status" value="1"/>
</dbReference>
<dbReference type="EMBL" id="JANCLT010000003">
    <property type="protein sequence ID" value="MCP8968350.1"/>
    <property type="molecule type" value="Genomic_DNA"/>
</dbReference>
<dbReference type="InterPro" id="IPR001173">
    <property type="entry name" value="Glyco_trans_2-like"/>
</dbReference>
<protein>
    <submittedName>
        <fullName evidence="4">Glycosyltransferase</fullName>
        <ecNumber evidence="4">2.4.-.-</ecNumber>
    </submittedName>
</protein>
<name>A0AA42BNT8_9BACI</name>
<sequence>MGIEMSVIMNSYNKYPQCLYSLYAIEGQTFDLSKVEVIFVDDTSTDETPILREYEPPFQFKYLRPASNLGRSKAKNFGLEHAQGNIIVMLDAEVLLSPTFLAEHYAYHQAAEPVCVATCFHHRSAYTVYEDTFQPQQKREFFRFVDRHKAMLPRHIQFALKRKVGRGINTGKVEFLEKEDFMLEQYKGLSFPTPFFPEIVKAFGHELNGFSFPWIFAITHALSFTRSQLEAVGQFYEGFQGYGCEDWEFGYRLYKNGVKIIDNPNGCVYHQEHARNPVNDQKEAVSNYYTFYKRHPHFDVGAVALMWVGKDWFFTDQLVKEYARFCQETGERYIELQQAYHTFFSLILEHMIQDKQITRLGQAAQFNENTWQQLYRQKQDAEQTGKYPYLIETMNHLLQL</sequence>
<dbReference type="AlphaFoldDB" id="A0AA42BNT8"/>
<evidence type="ECO:0000313" key="4">
    <source>
        <dbReference type="EMBL" id="MCP8968350.1"/>
    </source>
</evidence>
<dbReference type="InterPro" id="IPR050834">
    <property type="entry name" value="Glycosyltransf_2"/>
</dbReference>
<proteinExistence type="predicted"/>
<keyword evidence="4" id="KW-0328">Glycosyltransferase</keyword>
<comment type="caution">
    <text evidence="4">The sequence shown here is derived from an EMBL/GenBank/DDBJ whole genome shotgun (WGS) entry which is preliminary data.</text>
</comment>
<accession>A0AA42BNT8</accession>
<dbReference type="GO" id="GO:0016757">
    <property type="term" value="F:glycosyltransferase activity"/>
    <property type="evidence" value="ECO:0007669"/>
    <property type="project" value="UniProtKB-KW"/>
</dbReference>
<evidence type="ECO:0000259" key="3">
    <source>
        <dbReference type="Pfam" id="PF02709"/>
    </source>
</evidence>
<dbReference type="InterPro" id="IPR027791">
    <property type="entry name" value="Galactosyl_T_C"/>
</dbReference>